<accession>A0A2N5S873</accession>
<organism evidence="3 4">
    <name type="scientific">Puccinia coronata f. sp. avenae</name>
    <dbReference type="NCBI Taxonomy" id="200324"/>
    <lineage>
        <taxon>Eukaryota</taxon>
        <taxon>Fungi</taxon>
        <taxon>Dikarya</taxon>
        <taxon>Basidiomycota</taxon>
        <taxon>Pucciniomycotina</taxon>
        <taxon>Pucciniomycetes</taxon>
        <taxon>Pucciniales</taxon>
        <taxon>Pucciniaceae</taxon>
        <taxon>Puccinia</taxon>
    </lineage>
</organism>
<dbReference type="FunFam" id="3.40.30.10:FF:000608">
    <property type="entry name" value="Glutathione S-Transferase"/>
    <property type="match status" value="1"/>
</dbReference>
<evidence type="ECO:0008006" key="5">
    <source>
        <dbReference type="Google" id="ProtNLM"/>
    </source>
</evidence>
<dbReference type="CDD" id="cd03192">
    <property type="entry name" value="GST_C_Sigma_like"/>
    <property type="match status" value="1"/>
</dbReference>
<evidence type="ECO:0000313" key="3">
    <source>
        <dbReference type="EMBL" id="PLW09426.1"/>
    </source>
</evidence>
<dbReference type="InterPro" id="IPR040079">
    <property type="entry name" value="Glutathione_S-Trfase"/>
</dbReference>
<dbReference type="FunFam" id="1.20.1050.10:FF:000055">
    <property type="entry name" value="Glutathione S-transferase"/>
    <property type="match status" value="1"/>
</dbReference>
<feature type="domain" description="GST N-terminal" evidence="1">
    <location>
        <begin position="6"/>
        <end position="83"/>
    </location>
</feature>
<keyword evidence="4" id="KW-1185">Reference proteome</keyword>
<dbReference type="Proteomes" id="UP000235388">
    <property type="component" value="Unassembled WGS sequence"/>
</dbReference>
<dbReference type="InterPro" id="IPR036249">
    <property type="entry name" value="Thioredoxin-like_sf"/>
</dbReference>
<protein>
    <recommendedName>
        <fullName evidence="5">Glutathione transferase</fullName>
    </recommendedName>
</protein>
<name>A0A2N5S873_9BASI</name>
<dbReference type="PROSITE" id="PS50405">
    <property type="entry name" value="GST_CTER"/>
    <property type="match status" value="1"/>
</dbReference>
<dbReference type="Pfam" id="PF14497">
    <property type="entry name" value="GST_C_3"/>
    <property type="match status" value="1"/>
</dbReference>
<evidence type="ECO:0000313" key="4">
    <source>
        <dbReference type="Proteomes" id="UP000235388"/>
    </source>
</evidence>
<dbReference type="Gene3D" id="1.20.1050.10">
    <property type="match status" value="1"/>
</dbReference>
<evidence type="ECO:0000259" key="1">
    <source>
        <dbReference type="PROSITE" id="PS50404"/>
    </source>
</evidence>
<dbReference type="Gene3D" id="3.40.30.10">
    <property type="entry name" value="Glutaredoxin"/>
    <property type="match status" value="1"/>
</dbReference>
<dbReference type="CDD" id="cd03039">
    <property type="entry name" value="GST_N_Sigma_like"/>
    <property type="match status" value="1"/>
</dbReference>
<reference evidence="3 4" key="1">
    <citation type="submission" date="2017-11" db="EMBL/GenBank/DDBJ databases">
        <title>De novo assembly and phasing of dikaryotic genomes from two isolates of Puccinia coronata f. sp. avenae, the causal agent of oat crown rust.</title>
        <authorList>
            <person name="Miller M.E."/>
            <person name="Zhang Y."/>
            <person name="Omidvar V."/>
            <person name="Sperschneider J."/>
            <person name="Schwessinger B."/>
            <person name="Raley C."/>
            <person name="Palmer J.M."/>
            <person name="Garnica D."/>
            <person name="Upadhyaya N."/>
            <person name="Rathjen J."/>
            <person name="Taylor J.M."/>
            <person name="Park R.F."/>
            <person name="Dodds P.N."/>
            <person name="Hirsch C.D."/>
            <person name="Kianian S.F."/>
            <person name="Figueroa M."/>
        </authorList>
    </citation>
    <scope>NUCLEOTIDE SEQUENCE [LARGE SCALE GENOMIC DNA]</scope>
    <source>
        <strain evidence="3">12NC29</strain>
    </source>
</reference>
<dbReference type="EMBL" id="PGCJ01001105">
    <property type="protein sequence ID" value="PLW09426.1"/>
    <property type="molecule type" value="Genomic_DNA"/>
</dbReference>
<dbReference type="OrthoDB" id="414243at2759"/>
<gene>
    <name evidence="3" type="ORF">PCANC_17624</name>
</gene>
<dbReference type="PROSITE" id="PS50404">
    <property type="entry name" value="GST_NTER"/>
    <property type="match status" value="1"/>
</dbReference>
<dbReference type="InterPro" id="IPR010987">
    <property type="entry name" value="Glutathione-S-Trfase_C-like"/>
</dbReference>
<dbReference type="AlphaFoldDB" id="A0A2N5S873"/>
<dbReference type="InterPro" id="IPR050213">
    <property type="entry name" value="GST_superfamily"/>
</dbReference>
<comment type="caution">
    <text evidence="3">The sequence shown here is derived from an EMBL/GenBank/DDBJ whole genome shotgun (WGS) entry which is preliminary data.</text>
</comment>
<dbReference type="SUPFAM" id="SSF47616">
    <property type="entry name" value="GST C-terminal domain-like"/>
    <property type="match status" value="1"/>
</dbReference>
<dbReference type="PANTHER" id="PTHR11571:SF252">
    <property type="entry name" value="GLUTATHIONE S-TRANSFERASE"/>
    <property type="match status" value="1"/>
</dbReference>
<sequence>MDLTTRPQPRSTALIQGRAETIRLALHCSGIPFTDERLTGEQFAERKESLPLGQVPVLTVDDQVIPQEVAILQYIGRQSGLYPLDREEALKVDIMINVSDDIYAAMMAFYMPDNPGKEIMTKMVVEEKLPKIFGYFERHLAKCGTSFCAGDKISIADIRFYCILYTIKSGIHAGLPTNLTDKYPHISKLYQAIDTHEKVASWNQKSQAK</sequence>
<dbReference type="SUPFAM" id="SSF52833">
    <property type="entry name" value="Thioredoxin-like"/>
    <property type="match status" value="1"/>
</dbReference>
<dbReference type="Pfam" id="PF02798">
    <property type="entry name" value="GST_N"/>
    <property type="match status" value="1"/>
</dbReference>
<dbReference type="InterPro" id="IPR036282">
    <property type="entry name" value="Glutathione-S-Trfase_C_sf"/>
</dbReference>
<dbReference type="SFLD" id="SFLDS00019">
    <property type="entry name" value="Glutathione_Transferase_(cytos"/>
    <property type="match status" value="1"/>
</dbReference>
<dbReference type="GO" id="GO:0006749">
    <property type="term" value="P:glutathione metabolic process"/>
    <property type="evidence" value="ECO:0007669"/>
    <property type="project" value="TreeGrafter"/>
</dbReference>
<feature type="domain" description="GST C-terminal" evidence="2">
    <location>
        <begin position="85"/>
        <end position="209"/>
    </location>
</feature>
<dbReference type="GO" id="GO:0004364">
    <property type="term" value="F:glutathione transferase activity"/>
    <property type="evidence" value="ECO:0007669"/>
    <property type="project" value="TreeGrafter"/>
</dbReference>
<dbReference type="InterPro" id="IPR004045">
    <property type="entry name" value="Glutathione_S-Trfase_N"/>
</dbReference>
<dbReference type="InterPro" id="IPR004046">
    <property type="entry name" value="GST_C"/>
</dbReference>
<dbReference type="STRING" id="200324.A0A2N5S873"/>
<evidence type="ECO:0000259" key="2">
    <source>
        <dbReference type="PROSITE" id="PS50405"/>
    </source>
</evidence>
<dbReference type="PANTHER" id="PTHR11571">
    <property type="entry name" value="GLUTATHIONE S-TRANSFERASE"/>
    <property type="match status" value="1"/>
</dbReference>
<proteinExistence type="predicted"/>